<feature type="compositionally biased region" description="Low complexity" evidence="1">
    <location>
        <begin position="78"/>
        <end position="90"/>
    </location>
</feature>
<accession>A0A081L6B6</accession>
<evidence type="ECO:0000313" key="2">
    <source>
        <dbReference type="EMBL" id="KEP24792.1"/>
    </source>
</evidence>
<feature type="compositionally biased region" description="Polar residues" evidence="1">
    <location>
        <begin position="55"/>
        <end position="66"/>
    </location>
</feature>
<comment type="caution">
    <text evidence="2">The sequence shown here is derived from an EMBL/GenBank/DDBJ whole genome shotgun (WGS) entry which is preliminary data.</text>
</comment>
<proteinExistence type="predicted"/>
<keyword evidence="3" id="KW-1185">Reference proteome</keyword>
<reference evidence="2 3" key="1">
    <citation type="submission" date="2012-09" db="EMBL/GenBank/DDBJ databases">
        <title>Genome Sequence of Bacillus sp. DW5-4.</title>
        <authorList>
            <person name="Lai Q."/>
            <person name="Liu Y."/>
            <person name="Shao Z."/>
        </authorList>
    </citation>
    <scope>NUCLEOTIDE SEQUENCE [LARGE SCALE GENOMIC DNA]</scope>
    <source>
        <strain evidence="2 3">DW5-4</strain>
    </source>
</reference>
<gene>
    <name evidence="2" type="ORF">BA70_16560</name>
</gene>
<feature type="non-terminal residue" evidence="2">
    <location>
        <position position="165"/>
    </location>
</feature>
<evidence type="ECO:0000256" key="1">
    <source>
        <dbReference type="SAM" id="MobiDB-lite"/>
    </source>
</evidence>
<dbReference type="Proteomes" id="UP000028091">
    <property type="component" value="Unassembled WGS sequence"/>
</dbReference>
<dbReference type="eggNOG" id="ENOG502ZEE2">
    <property type="taxonomic scope" value="Bacteria"/>
</dbReference>
<feature type="region of interest" description="Disordered" evidence="1">
    <location>
        <begin position="130"/>
        <end position="165"/>
    </location>
</feature>
<sequence>MYNQFDHKCPFCGKNHGQPHYKRSRHERVQNIDCPLLKHKLPKQPQANHPCHNAKGQNKSKPNQTIVRRGPAGPPGPTGATGSNGITGPTGATGIGLSGIVAFDPAIAPTYPVGQVVTFEGGTYIVNTAPPSGTPDTSPDYTILAAPGSTGDTGATGATGVTGDA</sequence>
<protein>
    <submittedName>
        <fullName evidence="2">Complement C1q tumor necrosis factor-like protein 9B</fullName>
    </submittedName>
</protein>
<dbReference type="AlphaFoldDB" id="A0A081L6B6"/>
<evidence type="ECO:0000313" key="3">
    <source>
        <dbReference type="Proteomes" id="UP000028091"/>
    </source>
</evidence>
<feature type="compositionally biased region" description="Polar residues" evidence="1">
    <location>
        <begin position="130"/>
        <end position="140"/>
    </location>
</feature>
<feature type="region of interest" description="Disordered" evidence="1">
    <location>
        <begin position="41"/>
        <end position="90"/>
    </location>
</feature>
<name>A0A081L6B6_9BACI</name>
<organism evidence="2 3">
    <name type="scientific">Bacillus zhangzhouensis</name>
    <dbReference type="NCBI Taxonomy" id="1178540"/>
    <lineage>
        <taxon>Bacteria</taxon>
        <taxon>Bacillati</taxon>
        <taxon>Bacillota</taxon>
        <taxon>Bacilli</taxon>
        <taxon>Bacillales</taxon>
        <taxon>Bacillaceae</taxon>
        <taxon>Bacillus</taxon>
    </lineage>
</organism>
<feature type="compositionally biased region" description="Low complexity" evidence="1">
    <location>
        <begin position="145"/>
        <end position="165"/>
    </location>
</feature>
<dbReference type="EMBL" id="JOTP01000054">
    <property type="protein sequence ID" value="KEP24792.1"/>
    <property type="molecule type" value="Genomic_DNA"/>
</dbReference>